<sequence length="562" mass="61968">MAGYGLTVGLLGLLPAVAHALRGLPLPISELRKQSKLSSGSSGESTAAVDAAAAYPAYTLSVPVDHFHNDSMYEPHSDDFFELRYWFDAQYYEEGGPVIVLGAGETDGEGRLPFLEKGIVYQLAKATNGLGVILEHRYYGDSWPVKDTSTENMRFLTTDQALADSAYFARHIVFPGLEHLDLSSNSTAWIAYGGSYAGAFVAFLRKLYPDVFWGAISSSGVTQAIWDYWQYFEAAMVFGPPECIETAKKLTHVVDNILIGKKGTEWPAKLKQAFGFWTGLSDPDFASSIIGGIYDLQSYNWDPEVGSTSFFEYCDVISNDTVVHPSTESRREAARELLTVGGYEDELDTLTNRMLNYIGEVGRGVLANCADSHEECFSTQNATFYAQSSALDAWRSWPYQVCTQWGYLQTGSGVPEGELGVVSRTVDLEYSSVICREAFGITEPADVEAINKYGGFGISYPRLAIVDGEWDPWRAATPHALGQPDRESTISEPFILIPEAVHHWDENGVFPNETTPDFPPRAVQAAQAALAEAVVAWVEEYKCCGNKTAATRPRWLHNPPRY</sequence>
<name>A0ABY0GRM1_9PEZI</name>
<dbReference type="PANTHER" id="PTHR11010">
    <property type="entry name" value="PROTEASE S28 PRO-X CARBOXYPEPTIDASE-RELATED"/>
    <property type="match status" value="1"/>
</dbReference>
<keyword evidence="8" id="KW-1185">Reference proteome</keyword>
<keyword evidence="2" id="KW-0645">Protease</keyword>
<dbReference type="PANTHER" id="PTHR11010:SF117">
    <property type="entry name" value="SERINE PROTEASE 16"/>
    <property type="match status" value="1"/>
</dbReference>
<comment type="caution">
    <text evidence="7">The sequence shown here is derived from an EMBL/GenBank/DDBJ whole genome shotgun (WGS) entry which is preliminary data.</text>
</comment>
<dbReference type="Pfam" id="PF05577">
    <property type="entry name" value="Peptidase_S28"/>
    <property type="match status" value="1"/>
</dbReference>
<dbReference type="Proteomes" id="UP000294003">
    <property type="component" value="Unassembled WGS sequence"/>
</dbReference>
<feature type="signal peptide" evidence="6">
    <location>
        <begin position="1"/>
        <end position="20"/>
    </location>
</feature>
<proteinExistence type="inferred from homology"/>
<keyword evidence="5" id="KW-0325">Glycoprotein</keyword>
<dbReference type="Gene3D" id="3.40.50.1820">
    <property type="entry name" value="alpha/beta hydrolase"/>
    <property type="match status" value="2"/>
</dbReference>
<protein>
    <submittedName>
        <fullName evidence="7">Uncharacterized protein</fullName>
    </submittedName>
</protein>
<accession>A0ABY0GRM1</accession>
<organism evidence="7 8">
    <name type="scientific">Monosporascus cannonballus</name>
    <dbReference type="NCBI Taxonomy" id="155416"/>
    <lineage>
        <taxon>Eukaryota</taxon>
        <taxon>Fungi</taxon>
        <taxon>Dikarya</taxon>
        <taxon>Ascomycota</taxon>
        <taxon>Pezizomycotina</taxon>
        <taxon>Sordariomycetes</taxon>
        <taxon>Xylariomycetidae</taxon>
        <taxon>Xylariales</taxon>
        <taxon>Xylariales incertae sedis</taxon>
        <taxon>Monosporascus</taxon>
    </lineage>
</organism>
<gene>
    <name evidence="7" type="ORF">DL762_010230</name>
</gene>
<evidence type="ECO:0000256" key="5">
    <source>
        <dbReference type="ARBA" id="ARBA00023180"/>
    </source>
</evidence>
<dbReference type="EMBL" id="QJNS01000711">
    <property type="protein sequence ID" value="RYO74999.1"/>
    <property type="molecule type" value="Genomic_DNA"/>
</dbReference>
<evidence type="ECO:0000256" key="1">
    <source>
        <dbReference type="ARBA" id="ARBA00011079"/>
    </source>
</evidence>
<feature type="chain" id="PRO_5045424245" evidence="6">
    <location>
        <begin position="21"/>
        <end position="562"/>
    </location>
</feature>
<comment type="similarity">
    <text evidence="1">Belongs to the peptidase S28 family.</text>
</comment>
<evidence type="ECO:0000313" key="7">
    <source>
        <dbReference type="EMBL" id="RYO74999.1"/>
    </source>
</evidence>
<evidence type="ECO:0000256" key="3">
    <source>
        <dbReference type="ARBA" id="ARBA00022729"/>
    </source>
</evidence>
<evidence type="ECO:0000256" key="6">
    <source>
        <dbReference type="SAM" id="SignalP"/>
    </source>
</evidence>
<dbReference type="SUPFAM" id="SSF53474">
    <property type="entry name" value="alpha/beta-Hydrolases"/>
    <property type="match status" value="1"/>
</dbReference>
<keyword evidence="4" id="KW-0378">Hydrolase</keyword>
<evidence type="ECO:0000313" key="8">
    <source>
        <dbReference type="Proteomes" id="UP000294003"/>
    </source>
</evidence>
<reference evidence="7 8" key="1">
    <citation type="submission" date="2018-06" db="EMBL/GenBank/DDBJ databases">
        <title>Complete Genomes of Monosporascus.</title>
        <authorList>
            <person name="Robinson A.J."/>
            <person name="Natvig D.O."/>
        </authorList>
    </citation>
    <scope>NUCLEOTIDE SEQUENCE [LARGE SCALE GENOMIC DNA]</scope>
    <source>
        <strain evidence="7 8">CBS 609.92</strain>
    </source>
</reference>
<dbReference type="InterPro" id="IPR029058">
    <property type="entry name" value="AB_hydrolase_fold"/>
</dbReference>
<keyword evidence="3 6" id="KW-0732">Signal</keyword>
<evidence type="ECO:0000256" key="4">
    <source>
        <dbReference type="ARBA" id="ARBA00022801"/>
    </source>
</evidence>
<evidence type="ECO:0000256" key="2">
    <source>
        <dbReference type="ARBA" id="ARBA00022670"/>
    </source>
</evidence>
<dbReference type="InterPro" id="IPR008758">
    <property type="entry name" value="Peptidase_S28"/>
</dbReference>